<evidence type="ECO:0000256" key="2">
    <source>
        <dbReference type="ARBA" id="ARBA00022801"/>
    </source>
</evidence>
<keyword evidence="9" id="KW-1185">Reference proteome</keyword>
<dbReference type="Gene3D" id="3.20.20.80">
    <property type="entry name" value="Glycosidases"/>
    <property type="match status" value="1"/>
</dbReference>
<protein>
    <submittedName>
        <fullName evidence="8">Glycoside hydrolase</fullName>
    </submittedName>
</protein>
<dbReference type="SUPFAM" id="SSF51011">
    <property type="entry name" value="Glycosyl hydrolase domain"/>
    <property type="match status" value="1"/>
</dbReference>
<keyword evidence="3 4" id="KW-0326">Glycosidase</keyword>
<dbReference type="OrthoDB" id="10070917at2759"/>
<keyword evidence="2 4" id="KW-0378">Hydrolase</keyword>
<dbReference type="InterPro" id="IPR048395">
    <property type="entry name" value="Glyco_hydro_31_C"/>
</dbReference>
<feature type="signal peptide" evidence="5">
    <location>
        <begin position="1"/>
        <end position="20"/>
    </location>
</feature>
<dbReference type="InterPro" id="IPR000322">
    <property type="entry name" value="Glyco_hydro_31_TIM"/>
</dbReference>
<evidence type="ECO:0000259" key="7">
    <source>
        <dbReference type="Pfam" id="PF21365"/>
    </source>
</evidence>
<dbReference type="Pfam" id="PF01055">
    <property type="entry name" value="Glyco_hydro_31_2nd"/>
    <property type="match status" value="1"/>
</dbReference>
<feature type="chain" id="PRO_5018263468" evidence="5">
    <location>
        <begin position="21"/>
        <end position="579"/>
    </location>
</feature>
<evidence type="ECO:0000313" key="9">
    <source>
        <dbReference type="Proteomes" id="UP000276133"/>
    </source>
</evidence>
<name>A0A3M7QAB3_BRAPC</name>
<dbReference type="PANTHER" id="PTHR43053">
    <property type="entry name" value="GLYCOSIDASE FAMILY 31"/>
    <property type="match status" value="1"/>
</dbReference>
<feature type="domain" description="Glycoside hydrolase family 31 TIM barrel" evidence="6">
    <location>
        <begin position="32"/>
        <end position="338"/>
    </location>
</feature>
<accession>A0A3M7QAB3</accession>
<gene>
    <name evidence="8" type="ORF">BpHYR1_042650</name>
</gene>
<comment type="caution">
    <text evidence="8">The sequence shown here is derived from an EMBL/GenBank/DDBJ whole genome shotgun (WGS) entry which is preliminary data.</text>
</comment>
<organism evidence="8 9">
    <name type="scientific">Brachionus plicatilis</name>
    <name type="common">Marine rotifer</name>
    <name type="synonym">Brachionus muelleri</name>
    <dbReference type="NCBI Taxonomy" id="10195"/>
    <lineage>
        <taxon>Eukaryota</taxon>
        <taxon>Metazoa</taxon>
        <taxon>Spiralia</taxon>
        <taxon>Gnathifera</taxon>
        <taxon>Rotifera</taxon>
        <taxon>Eurotatoria</taxon>
        <taxon>Monogononta</taxon>
        <taxon>Pseudotrocha</taxon>
        <taxon>Ploima</taxon>
        <taxon>Brachionidae</taxon>
        <taxon>Brachionus</taxon>
    </lineage>
</organism>
<sequence length="579" mass="67577">MLPKILIFFLLLNFSINCYTLESVDLAQSPYPIWAHYHWIWLANPDETQESSIQLLKDYQSHSIPVGAINLDSAWPDKYQNFKWNQKKFPQPKSMIDYFHSQNVKVLAWITSTVNNDSSNFDYGKKHGFFLNQAKLVHWWRGHGALLDYSNPKAVEWWHEQMDYLLDMGIDGWKCDGTDPYVLELIDAQGYKGHITEREYADYYYRDFYYHTKVKRGEALIMARPVDNFKDFIFLDYAPKDVMFSGWVGDQKGNWDGLRTALINIVHSAWNNYLNFGMDIGGYVSDGKWDLGREKTVFVRWFQLGAFLPLMENGGNGEHRPWKFGQDVMQIYRKFAWIHTDLSLFFLTSGTECYYKNISVIKPIAHRILPFTVPTTFDYILNNDLFISPILNNSTRFDIKLPPDSWTYWFNASQSHRGELRDFRVPLDEYPVFVRDGSILPLHVQSNFSSLGSNFSKDYVTLMITRPKSGRHEKLVYEYKSSGYLVRYDYDSLLNEIDIEVSANENNKYIILMNGIKCQRAISSIEVGGGKFETIPNRKESAQFWNDLVNSSFKSNANQMFIKLVGKNEVGIHLRIKNI</sequence>
<dbReference type="InterPro" id="IPR050985">
    <property type="entry name" value="Alpha-glycosidase_related"/>
</dbReference>
<dbReference type="EMBL" id="REGN01006904">
    <property type="protein sequence ID" value="RNA07901.1"/>
    <property type="molecule type" value="Genomic_DNA"/>
</dbReference>
<keyword evidence="5" id="KW-0732">Signal</keyword>
<evidence type="ECO:0000256" key="4">
    <source>
        <dbReference type="RuleBase" id="RU361185"/>
    </source>
</evidence>
<dbReference type="Proteomes" id="UP000276133">
    <property type="component" value="Unassembled WGS sequence"/>
</dbReference>
<dbReference type="PANTHER" id="PTHR43053:SF4">
    <property type="entry name" value="MYOGENESIS-REGULATING GLYCOSIDASE"/>
    <property type="match status" value="1"/>
</dbReference>
<dbReference type="Gene3D" id="2.60.40.4040">
    <property type="match status" value="1"/>
</dbReference>
<feature type="domain" description="Glycosyl hydrolase family 31 C-terminal" evidence="7">
    <location>
        <begin position="378"/>
        <end position="440"/>
    </location>
</feature>
<dbReference type="GO" id="GO:0005975">
    <property type="term" value="P:carbohydrate metabolic process"/>
    <property type="evidence" value="ECO:0007669"/>
    <property type="project" value="InterPro"/>
</dbReference>
<reference evidence="8 9" key="1">
    <citation type="journal article" date="2018" name="Sci. Rep.">
        <title>Genomic signatures of local adaptation to the degree of environmental predictability in rotifers.</title>
        <authorList>
            <person name="Franch-Gras L."/>
            <person name="Hahn C."/>
            <person name="Garcia-Roger E.M."/>
            <person name="Carmona M.J."/>
            <person name="Serra M."/>
            <person name="Gomez A."/>
        </authorList>
    </citation>
    <scope>NUCLEOTIDE SEQUENCE [LARGE SCALE GENOMIC DNA]</scope>
    <source>
        <strain evidence="8">HYR1</strain>
    </source>
</reference>
<evidence type="ECO:0000259" key="6">
    <source>
        <dbReference type="Pfam" id="PF01055"/>
    </source>
</evidence>
<evidence type="ECO:0000256" key="1">
    <source>
        <dbReference type="ARBA" id="ARBA00007806"/>
    </source>
</evidence>
<dbReference type="AlphaFoldDB" id="A0A3M7QAB3"/>
<dbReference type="Pfam" id="PF21365">
    <property type="entry name" value="Glyco_hydro_31_3rd"/>
    <property type="match status" value="1"/>
</dbReference>
<dbReference type="InterPro" id="IPR017853">
    <property type="entry name" value="GH"/>
</dbReference>
<evidence type="ECO:0000313" key="8">
    <source>
        <dbReference type="EMBL" id="RNA07901.1"/>
    </source>
</evidence>
<proteinExistence type="inferred from homology"/>
<evidence type="ECO:0000256" key="5">
    <source>
        <dbReference type="SAM" id="SignalP"/>
    </source>
</evidence>
<dbReference type="STRING" id="10195.A0A3M7QAB3"/>
<evidence type="ECO:0000256" key="3">
    <source>
        <dbReference type="ARBA" id="ARBA00023295"/>
    </source>
</evidence>
<dbReference type="GO" id="GO:0004553">
    <property type="term" value="F:hydrolase activity, hydrolyzing O-glycosyl compounds"/>
    <property type="evidence" value="ECO:0007669"/>
    <property type="project" value="InterPro"/>
</dbReference>
<comment type="similarity">
    <text evidence="1 4">Belongs to the glycosyl hydrolase 31 family.</text>
</comment>
<dbReference type="SUPFAM" id="SSF51445">
    <property type="entry name" value="(Trans)glycosidases"/>
    <property type="match status" value="1"/>
</dbReference>